<dbReference type="EC" id="1.10.3.-" evidence="14"/>
<dbReference type="EMBL" id="JAGIOD010000002">
    <property type="protein sequence ID" value="MBP2383962.1"/>
    <property type="molecule type" value="Genomic_DNA"/>
</dbReference>
<accession>A0ABS4X675</accession>
<protein>
    <submittedName>
        <fullName evidence="14">Cytochrome d ubiquinol oxidase subunit II</fullName>
        <ecNumber evidence="14">1.10.3.-</ecNumber>
    </submittedName>
</protein>
<evidence type="ECO:0000256" key="6">
    <source>
        <dbReference type="ARBA" id="ARBA00022692"/>
    </source>
</evidence>
<evidence type="ECO:0000256" key="13">
    <source>
        <dbReference type="SAM" id="Phobius"/>
    </source>
</evidence>
<dbReference type="PIRSF" id="PIRSF000267">
    <property type="entry name" value="Cyt_oxidse_sub2"/>
    <property type="match status" value="1"/>
</dbReference>
<keyword evidence="14" id="KW-0560">Oxidoreductase</keyword>
<dbReference type="GO" id="GO:0016491">
    <property type="term" value="F:oxidoreductase activity"/>
    <property type="evidence" value="ECO:0007669"/>
    <property type="project" value="UniProtKB-KW"/>
</dbReference>
<evidence type="ECO:0000256" key="8">
    <source>
        <dbReference type="ARBA" id="ARBA00022982"/>
    </source>
</evidence>
<keyword evidence="9 13" id="KW-1133">Transmembrane helix</keyword>
<evidence type="ECO:0000256" key="9">
    <source>
        <dbReference type="ARBA" id="ARBA00022989"/>
    </source>
</evidence>
<dbReference type="InterPro" id="IPR003317">
    <property type="entry name" value="Cyt-d_oxidase_su2"/>
</dbReference>
<evidence type="ECO:0000256" key="5">
    <source>
        <dbReference type="ARBA" id="ARBA00022617"/>
    </source>
</evidence>
<evidence type="ECO:0000313" key="14">
    <source>
        <dbReference type="EMBL" id="MBP2383962.1"/>
    </source>
</evidence>
<evidence type="ECO:0000256" key="1">
    <source>
        <dbReference type="ARBA" id="ARBA00004651"/>
    </source>
</evidence>
<feature type="transmembrane region" description="Helical" evidence="13">
    <location>
        <begin position="256"/>
        <end position="278"/>
    </location>
</feature>
<dbReference type="NCBIfam" id="TIGR00203">
    <property type="entry name" value="cydB"/>
    <property type="match status" value="1"/>
</dbReference>
<comment type="similarity">
    <text evidence="2">Belongs to the cytochrome ubiquinol oxidase subunit 2 family.</text>
</comment>
<evidence type="ECO:0000256" key="11">
    <source>
        <dbReference type="ARBA" id="ARBA00023136"/>
    </source>
</evidence>
<dbReference type="PANTHER" id="PTHR43141:SF5">
    <property type="entry name" value="CYTOCHROME BD-I UBIQUINOL OXIDASE SUBUNIT 2"/>
    <property type="match status" value="1"/>
</dbReference>
<keyword evidence="8" id="KW-0249">Electron transport</keyword>
<feature type="transmembrane region" description="Helical" evidence="13">
    <location>
        <begin position="163"/>
        <end position="182"/>
    </location>
</feature>
<keyword evidence="15" id="KW-1185">Reference proteome</keyword>
<evidence type="ECO:0000313" key="15">
    <source>
        <dbReference type="Proteomes" id="UP001519290"/>
    </source>
</evidence>
<feature type="region of interest" description="Disordered" evidence="12">
    <location>
        <begin position="340"/>
        <end position="360"/>
    </location>
</feature>
<keyword evidence="11 13" id="KW-0472">Membrane</keyword>
<dbReference type="Proteomes" id="UP001519290">
    <property type="component" value="Unassembled WGS sequence"/>
</dbReference>
<feature type="transmembrane region" description="Helical" evidence="13">
    <location>
        <begin position="12"/>
        <end position="31"/>
    </location>
</feature>
<feature type="transmembrane region" description="Helical" evidence="13">
    <location>
        <begin position="230"/>
        <end position="249"/>
    </location>
</feature>
<evidence type="ECO:0000256" key="10">
    <source>
        <dbReference type="ARBA" id="ARBA00023004"/>
    </source>
</evidence>
<keyword evidence="4" id="KW-1003">Cell membrane</keyword>
<feature type="transmembrane region" description="Helical" evidence="13">
    <location>
        <begin position="128"/>
        <end position="151"/>
    </location>
</feature>
<name>A0ABS4X675_9MICO</name>
<dbReference type="RefSeq" id="WP_209904865.1">
    <property type="nucleotide sequence ID" value="NZ_BAAAJW010000001.1"/>
</dbReference>
<dbReference type="Pfam" id="PF02322">
    <property type="entry name" value="Cyt_bd_oxida_II"/>
    <property type="match status" value="1"/>
</dbReference>
<feature type="transmembrane region" description="Helical" evidence="13">
    <location>
        <begin position="203"/>
        <end position="224"/>
    </location>
</feature>
<sequence length="360" mass="39622">MDALLQPTVLQTLWFALIAFFFLGYFVLEGFDFGVQMNVAAFWRRGDRTRGTILSTIGPVWDGNEVWIITGGALLFAAFPEWYATLFSGFYLALLALLLVLIVRVCAFKWRDKVDDARWRRSWDLVHVLGGFAPPLLWGVAISNIVAGVAIDERSWVITSLPGLLNPFALLGGVVFVLLFWLHGTGYLALKIDGPLREDANRLAGILVWPTIAAAAAFLLWFQLAHSNTALTWIPLLVAALALVAVLPLNRARREGFAFLGSTTAIAAATITLFGGLFPEVMPATNDPAHSLTVMNASSTEHTLTVMLVALCVVMPVVIGYSIWTYRVFRHRITDEEGPAPGSQLLAKAKKGYREAFEQE</sequence>
<proteinExistence type="inferred from homology"/>
<evidence type="ECO:0000256" key="4">
    <source>
        <dbReference type="ARBA" id="ARBA00022475"/>
    </source>
</evidence>
<keyword evidence="6 13" id="KW-0812">Transmembrane</keyword>
<gene>
    <name evidence="14" type="ORF">JOF43_003951</name>
</gene>
<organism evidence="14 15">
    <name type="scientific">Brachybacterium sacelli</name>
    <dbReference type="NCBI Taxonomy" id="173364"/>
    <lineage>
        <taxon>Bacteria</taxon>
        <taxon>Bacillati</taxon>
        <taxon>Actinomycetota</taxon>
        <taxon>Actinomycetes</taxon>
        <taxon>Micrococcales</taxon>
        <taxon>Dermabacteraceae</taxon>
        <taxon>Brachybacterium</taxon>
    </lineage>
</organism>
<evidence type="ECO:0000256" key="2">
    <source>
        <dbReference type="ARBA" id="ARBA00007543"/>
    </source>
</evidence>
<evidence type="ECO:0000256" key="7">
    <source>
        <dbReference type="ARBA" id="ARBA00022723"/>
    </source>
</evidence>
<keyword evidence="7" id="KW-0479">Metal-binding</keyword>
<evidence type="ECO:0000256" key="3">
    <source>
        <dbReference type="ARBA" id="ARBA00022448"/>
    </source>
</evidence>
<keyword evidence="3" id="KW-0813">Transport</keyword>
<reference evidence="14 15" key="1">
    <citation type="submission" date="2021-03" db="EMBL/GenBank/DDBJ databases">
        <title>Sequencing the genomes of 1000 actinobacteria strains.</title>
        <authorList>
            <person name="Klenk H.-P."/>
        </authorList>
    </citation>
    <scope>NUCLEOTIDE SEQUENCE [LARGE SCALE GENOMIC DNA]</scope>
    <source>
        <strain evidence="14 15">DSM 14566</strain>
    </source>
</reference>
<comment type="subcellular location">
    <subcellularLocation>
        <location evidence="1">Cell membrane</location>
        <topology evidence="1">Multi-pass membrane protein</topology>
    </subcellularLocation>
</comment>
<dbReference type="PANTHER" id="PTHR43141">
    <property type="entry name" value="CYTOCHROME BD2 SUBUNIT II"/>
    <property type="match status" value="1"/>
</dbReference>
<comment type="caution">
    <text evidence="14">The sequence shown here is derived from an EMBL/GenBank/DDBJ whole genome shotgun (WGS) entry which is preliminary data.</text>
</comment>
<keyword evidence="5" id="KW-0349">Heme</keyword>
<keyword evidence="10" id="KW-0408">Iron</keyword>
<feature type="transmembrane region" description="Helical" evidence="13">
    <location>
        <begin position="82"/>
        <end position="107"/>
    </location>
</feature>
<evidence type="ECO:0000256" key="12">
    <source>
        <dbReference type="SAM" id="MobiDB-lite"/>
    </source>
</evidence>
<feature type="transmembrane region" description="Helical" evidence="13">
    <location>
        <begin position="304"/>
        <end position="324"/>
    </location>
</feature>